<reference evidence="1 2" key="1">
    <citation type="submission" date="2017-07" db="EMBL/GenBank/DDBJ databases">
        <authorList>
            <person name="Sun Z.S."/>
            <person name="Albrecht U."/>
            <person name="Echele G."/>
            <person name="Lee C.C."/>
        </authorList>
    </citation>
    <scope>NUCLEOTIDE SEQUENCE [LARGE SCALE GENOMIC DNA]</scope>
    <source>
        <strain evidence="2">type strain: KCTC 22618</strain>
    </source>
</reference>
<organism evidence="1 2">
    <name type="scientific">Tenacibaculum jejuense</name>
    <dbReference type="NCBI Taxonomy" id="584609"/>
    <lineage>
        <taxon>Bacteria</taxon>
        <taxon>Pseudomonadati</taxon>
        <taxon>Bacteroidota</taxon>
        <taxon>Flavobacteriia</taxon>
        <taxon>Flavobacteriales</taxon>
        <taxon>Flavobacteriaceae</taxon>
        <taxon>Tenacibaculum</taxon>
    </lineage>
</organism>
<name>A0A238U4X3_9FLAO</name>
<protein>
    <submittedName>
        <fullName evidence="1">Uncharacterized protein</fullName>
    </submittedName>
</protein>
<proteinExistence type="predicted"/>
<dbReference type="KEGG" id="tje:TJEJU_0455"/>
<sequence length="64" mass="7355">MFKRLVVLEKIYIFVARKTGCSVARSSRLLWEQEVAGSNPATPTKKVFLILERLFYFNSTLSSI</sequence>
<dbReference type="EMBL" id="LT899436">
    <property type="protein sequence ID" value="SNR14253.1"/>
    <property type="molecule type" value="Genomic_DNA"/>
</dbReference>
<evidence type="ECO:0000313" key="1">
    <source>
        <dbReference type="EMBL" id="SNR14253.1"/>
    </source>
</evidence>
<dbReference type="Proteomes" id="UP000215214">
    <property type="component" value="Chromosome TJEJU"/>
</dbReference>
<dbReference type="AlphaFoldDB" id="A0A238U4X3"/>
<gene>
    <name evidence="1" type="ORF">TJEJU_0455</name>
</gene>
<accession>A0A238U4X3</accession>
<keyword evidence="2" id="KW-1185">Reference proteome</keyword>
<evidence type="ECO:0000313" key="2">
    <source>
        <dbReference type="Proteomes" id="UP000215214"/>
    </source>
</evidence>